<dbReference type="InterPro" id="IPR038646">
    <property type="entry name" value="Atu4866-like_sf"/>
</dbReference>
<proteinExistence type="predicted"/>
<evidence type="ECO:0000313" key="2">
    <source>
        <dbReference type="Proteomes" id="UP000619260"/>
    </source>
</evidence>
<dbReference type="Gene3D" id="2.40.128.290">
    <property type="entry name" value="Uncharacterised protein Atu4866, PF11512"/>
    <property type="match status" value="1"/>
</dbReference>
<evidence type="ECO:0000313" key="1">
    <source>
        <dbReference type="EMBL" id="GIJ44071.1"/>
    </source>
</evidence>
<dbReference type="RefSeq" id="WP_203897655.1">
    <property type="nucleotide sequence ID" value="NZ_BOPF01000003.1"/>
</dbReference>
<dbReference type="GO" id="GO:0016810">
    <property type="term" value="F:hydrolase activity, acting on carbon-nitrogen (but not peptide) bonds"/>
    <property type="evidence" value="ECO:0007669"/>
    <property type="project" value="InterPro"/>
</dbReference>
<organism evidence="1 2">
    <name type="scientific">Virgisporangium aliadipatigenens</name>
    <dbReference type="NCBI Taxonomy" id="741659"/>
    <lineage>
        <taxon>Bacteria</taxon>
        <taxon>Bacillati</taxon>
        <taxon>Actinomycetota</taxon>
        <taxon>Actinomycetes</taxon>
        <taxon>Micromonosporales</taxon>
        <taxon>Micromonosporaceae</taxon>
        <taxon>Virgisporangium</taxon>
    </lineage>
</organism>
<dbReference type="InterPro" id="IPR011059">
    <property type="entry name" value="Metal-dep_hydrolase_composite"/>
</dbReference>
<dbReference type="Gene3D" id="2.30.40.10">
    <property type="entry name" value="Urease, subunit C, domain 1"/>
    <property type="match status" value="1"/>
</dbReference>
<accession>A0A8J3YFJ0</accession>
<protein>
    <submittedName>
        <fullName evidence="1">Uncharacterized protein</fullName>
    </submittedName>
</protein>
<name>A0A8J3YFJ0_9ACTN</name>
<dbReference type="EMBL" id="BOPF01000003">
    <property type="protein sequence ID" value="GIJ44071.1"/>
    <property type="molecule type" value="Genomic_DNA"/>
</dbReference>
<sequence length="189" mass="20260">MLFVNATVHTLDPALGTLNGTDVLTAGATIAAVGPALPRDHAAVMDCTGSAIVPVFDASVSPLVPGNPATFAVVPADGRAFERVIWWPEQARTILVDGVARASFVPAAPSSPPPRLGVWIDATGHIHQELTADGRYDETRGGRRHAYRGAFRITGDRIVYRDDLGFWAYGRFDGEVLHHAGYTFTRAAR</sequence>
<dbReference type="Proteomes" id="UP000619260">
    <property type="component" value="Unassembled WGS sequence"/>
</dbReference>
<dbReference type="AlphaFoldDB" id="A0A8J3YFJ0"/>
<dbReference type="InterPro" id="IPR020955">
    <property type="entry name" value="Uncharacterised_Atu4866"/>
</dbReference>
<comment type="caution">
    <text evidence="1">The sequence shown here is derived from an EMBL/GenBank/DDBJ whole genome shotgun (WGS) entry which is preliminary data.</text>
</comment>
<gene>
    <name evidence="1" type="ORF">Val02_09570</name>
</gene>
<dbReference type="Pfam" id="PF11512">
    <property type="entry name" value="Atu4866"/>
    <property type="match status" value="1"/>
</dbReference>
<reference evidence="1" key="1">
    <citation type="submission" date="2021-01" db="EMBL/GenBank/DDBJ databases">
        <title>Whole genome shotgun sequence of Virgisporangium aliadipatigenens NBRC 105644.</title>
        <authorList>
            <person name="Komaki H."/>
            <person name="Tamura T."/>
        </authorList>
    </citation>
    <scope>NUCLEOTIDE SEQUENCE</scope>
    <source>
        <strain evidence="1">NBRC 105644</strain>
    </source>
</reference>
<keyword evidence="2" id="KW-1185">Reference proteome</keyword>
<dbReference type="SUPFAM" id="SSF51338">
    <property type="entry name" value="Composite domain of metallo-dependent hydrolases"/>
    <property type="match status" value="1"/>
</dbReference>